<proteinExistence type="predicted"/>
<protein>
    <submittedName>
        <fullName evidence="4">TetR family transcriptional regulator</fullName>
    </submittedName>
</protein>
<evidence type="ECO:0000313" key="4">
    <source>
        <dbReference type="EMBL" id="HIV12792.1"/>
    </source>
</evidence>
<reference evidence="4" key="1">
    <citation type="submission" date="2020-10" db="EMBL/GenBank/DDBJ databases">
        <authorList>
            <person name="Gilroy R."/>
        </authorList>
    </citation>
    <scope>NUCLEOTIDE SEQUENCE</scope>
    <source>
        <strain evidence="4">ChiBcec2-4451</strain>
    </source>
</reference>
<dbReference type="PRINTS" id="PR00455">
    <property type="entry name" value="HTHTETR"/>
</dbReference>
<dbReference type="InterPro" id="IPR001647">
    <property type="entry name" value="HTH_TetR"/>
</dbReference>
<dbReference type="PROSITE" id="PS50977">
    <property type="entry name" value="HTH_TETR_2"/>
    <property type="match status" value="1"/>
</dbReference>
<dbReference type="InterPro" id="IPR009057">
    <property type="entry name" value="Homeodomain-like_sf"/>
</dbReference>
<evidence type="ECO:0000256" key="1">
    <source>
        <dbReference type="ARBA" id="ARBA00023125"/>
    </source>
</evidence>
<name>A0A9D1T5Y9_9FIRM</name>
<sequence length="215" mass="25047">MPKCSEEFVSSRKEEIINACASLYETMGFREITLGDIGEKTSFTRTSIYNYFQTKEEIFLALLQREHEAWAADLEDIYQKNDALTAAGFADAVARSLEKRECMLKLMAMNLYDLEGGSRMENLVAFKKAYAETLQSVTRCLEKFFPRMTAADRQEFLYMLFPFLFGIYPYTSATPKQKEAMEMARIRPPRYSIYDITSTFLTRQLRDFQQEESRS</sequence>
<accession>A0A9D1T5Y9</accession>
<dbReference type="PANTHER" id="PTHR43479">
    <property type="entry name" value="ACREF/ENVCD OPERON REPRESSOR-RELATED"/>
    <property type="match status" value="1"/>
</dbReference>
<dbReference type="GO" id="GO:0003677">
    <property type="term" value="F:DNA binding"/>
    <property type="evidence" value="ECO:0007669"/>
    <property type="project" value="UniProtKB-UniRule"/>
</dbReference>
<dbReference type="EMBL" id="DVON01000146">
    <property type="protein sequence ID" value="HIV12792.1"/>
    <property type="molecule type" value="Genomic_DNA"/>
</dbReference>
<dbReference type="InterPro" id="IPR041483">
    <property type="entry name" value="TetR_C_34"/>
</dbReference>
<organism evidence="4 5">
    <name type="scientific">Candidatus Pullilachnospira stercoravium</name>
    <dbReference type="NCBI Taxonomy" id="2840913"/>
    <lineage>
        <taxon>Bacteria</taxon>
        <taxon>Bacillati</taxon>
        <taxon>Bacillota</taxon>
        <taxon>Clostridia</taxon>
        <taxon>Lachnospirales</taxon>
        <taxon>Lachnospiraceae</taxon>
        <taxon>Lachnospiraceae incertae sedis</taxon>
        <taxon>Candidatus Pullilachnospira</taxon>
    </lineage>
</organism>
<feature type="domain" description="HTH tetR-type" evidence="3">
    <location>
        <begin position="10"/>
        <end position="70"/>
    </location>
</feature>
<dbReference type="AlphaFoldDB" id="A0A9D1T5Y9"/>
<comment type="caution">
    <text evidence="4">The sequence shown here is derived from an EMBL/GenBank/DDBJ whole genome shotgun (WGS) entry which is preliminary data.</text>
</comment>
<dbReference type="Pfam" id="PF17929">
    <property type="entry name" value="TetR_C_34"/>
    <property type="match status" value="1"/>
</dbReference>
<evidence type="ECO:0000259" key="3">
    <source>
        <dbReference type="PROSITE" id="PS50977"/>
    </source>
</evidence>
<dbReference type="SUPFAM" id="SSF46689">
    <property type="entry name" value="Homeodomain-like"/>
    <property type="match status" value="1"/>
</dbReference>
<dbReference type="Proteomes" id="UP000886723">
    <property type="component" value="Unassembled WGS sequence"/>
</dbReference>
<evidence type="ECO:0000313" key="5">
    <source>
        <dbReference type="Proteomes" id="UP000886723"/>
    </source>
</evidence>
<dbReference type="Pfam" id="PF00440">
    <property type="entry name" value="TetR_N"/>
    <property type="match status" value="1"/>
</dbReference>
<dbReference type="InterPro" id="IPR050624">
    <property type="entry name" value="HTH-type_Tx_Regulator"/>
</dbReference>
<evidence type="ECO:0000256" key="2">
    <source>
        <dbReference type="PROSITE-ProRule" id="PRU00335"/>
    </source>
</evidence>
<reference evidence="4" key="2">
    <citation type="journal article" date="2021" name="PeerJ">
        <title>Extensive microbial diversity within the chicken gut microbiome revealed by metagenomics and culture.</title>
        <authorList>
            <person name="Gilroy R."/>
            <person name="Ravi A."/>
            <person name="Getino M."/>
            <person name="Pursley I."/>
            <person name="Horton D.L."/>
            <person name="Alikhan N.F."/>
            <person name="Baker D."/>
            <person name="Gharbi K."/>
            <person name="Hall N."/>
            <person name="Watson M."/>
            <person name="Adriaenssens E.M."/>
            <person name="Foster-Nyarko E."/>
            <person name="Jarju S."/>
            <person name="Secka A."/>
            <person name="Antonio M."/>
            <person name="Oren A."/>
            <person name="Chaudhuri R.R."/>
            <person name="La Ragione R."/>
            <person name="Hildebrand F."/>
            <person name="Pallen M.J."/>
        </authorList>
    </citation>
    <scope>NUCLEOTIDE SEQUENCE</scope>
    <source>
        <strain evidence="4">ChiBcec2-4451</strain>
    </source>
</reference>
<dbReference type="PANTHER" id="PTHR43479:SF11">
    <property type="entry name" value="ACREF_ENVCD OPERON REPRESSOR-RELATED"/>
    <property type="match status" value="1"/>
</dbReference>
<keyword evidence="1 2" id="KW-0238">DNA-binding</keyword>
<gene>
    <name evidence="4" type="ORF">IAA63_06605</name>
</gene>
<dbReference type="Gene3D" id="1.10.357.10">
    <property type="entry name" value="Tetracycline Repressor, domain 2"/>
    <property type="match status" value="1"/>
</dbReference>
<feature type="DNA-binding region" description="H-T-H motif" evidence="2">
    <location>
        <begin position="33"/>
        <end position="52"/>
    </location>
</feature>